<evidence type="ECO:0000313" key="16">
    <source>
        <dbReference type="EMBL" id="MFC0267893.1"/>
    </source>
</evidence>
<organism evidence="16 17">
    <name type="scientific">Kushneria aurantia</name>
    <dbReference type="NCBI Taxonomy" id="504092"/>
    <lineage>
        <taxon>Bacteria</taxon>
        <taxon>Pseudomonadati</taxon>
        <taxon>Pseudomonadota</taxon>
        <taxon>Gammaproteobacteria</taxon>
        <taxon>Oceanospirillales</taxon>
        <taxon>Halomonadaceae</taxon>
        <taxon>Kushneria</taxon>
    </lineage>
</organism>
<keyword evidence="5 16" id="KW-0121">Carboxypeptidase</keyword>
<keyword evidence="10" id="KW-0573">Peptidoglycan synthesis</keyword>
<reference evidence="16 17" key="1">
    <citation type="submission" date="2024-09" db="EMBL/GenBank/DDBJ databases">
        <authorList>
            <person name="Sun Q."/>
            <person name="Mori K."/>
        </authorList>
    </citation>
    <scope>NUCLEOTIDE SEQUENCE [LARGE SCALE GENOMIC DNA]</scope>
    <source>
        <strain evidence="16 17">CCM 7415</strain>
    </source>
</reference>
<dbReference type="EMBL" id="JBHLVX010000027">
    <property type="protein sequence ID" value="MFC0267893.1"/>
    <property type="molecule type" value="Genomic_DNA"/>
</dbReference>
<dbReference type="Gene3D" id="2.60.410.10">
    <property type="entry name" value="D-Ala-D-Ala carboxypeptidase, C-terminal domain"/>
    <property type="match status" value="1"/>
</dbReference>
<evidence type="ECO:0000256" key="8">
    <source>
        <dbReference type="ARBA" id="ARBA00022801"/>
    </source>
</evidence>
<sequence>MTFFSAGIFRRRNVVAIAVAALSFTAAPAMAAEQNPGSTSFIPSPPALAASAWVLMDAASGQVLVEHNANERLPPASLTKMMTAYIAEDEIENGDISLDDQVRISEEAWSTGGSRMFVREGTSVPLIDLMRGIVVQSGNDATVAVAEYIAGSQSAFADLMNEYVRRMGLQNTHFVNPTGWPAPDHYSSAMDLATIARHIIRDFPDHYDLYSEKYFTWNDIRQPNRNRLLWRDPSVDGLKTGHTEAAGYCLVASAKQQDTRLIAVVMGTSSDEARAQETQKLLSYGFRYYETRHLFDAGQPLTEARVWGGTQDQVGLGLADDLYITVPTQGDTETETRTSLDGDLQAPIQAGQQLGTLEVLRDGEVVRSEPLVALSGVEQGGFVKRLWDGLLRFVQGLF</sequence>
<evidence type="ECO:0000256" key="11">
    <source>
        <dbReference type="ARBA" id="ARBA00023316"/>
    </source>
</evidence>
<evidence type="ECO:0000256" key="12">
    <source>
        <dbReference type="ARBA" id="ARBA00034000"/>
    </source>
</evidence>
<dbReference type="PANTHER" id="PTHR21581:SF6">
    <property type="entry name" value="TRAFFICKING PROTEIN PARTICLE COMPLEX SUBUNIT 12"/>
    <property type="match status" value="1"/>
</dbReference>
<evidence type="ECO:0000313" key="17">
    <source>
        <dbReference type="Proteomes" id="UP001589814"/>
    </source>
</evidence>
<dbReference type="EC" id="3.4.16.4" evidence="4"/>
<comment type="similarity">
    <text evidence="3 13">Belongs to the peptidase S11 family.</text>
</comment>
<dbReference type="InterPro" id="IPR018044">
    <property type="entry name" value="Peptidase_S11"/>
</dbReference>
<evidence type="ECO:0000259" key="15">
    <source>
        <dbReference type="SMART" id="SM00936"/>
    </source>
</evidence>
<evidence type="ECO:0000256" key="6">
    <source>
        <dbReference type="ARBA" id="ARBA00022670"/>
    </source>
</evidence>
<keyword evidence="11" id="KW-0961">Cell wall biogenesis/degradation</keyword>
<dbReference type="SUPFAM" id="SSF56601">
    <property type="entry name" value="beta-lactamase/transpeptidase-like"/>
    <property type="match status" value="1"/>
</dbReference>
<keyword evidence="6" id="KW-0645">Protease</keyword>
<evidence type="ECO:0000256" key="2">
    <source>
        <dbReference type="ARBA" id="ARBA00004752"/>
    </source>
</evidence>
<evidence type="ECO:0000256" key="13">
    <source>
        <dbReference type="RuleBase" id="RU004016"/>
    </source>
</evidence>
<evidence type="ECO:0000256" key="14">
    <source>
        <dbReference type="SAM" id="SignalP"/>
    </source>
</evidence>
<dbReference type="InterPro" id="IPR037167">
    <property type="entry name" value="Peptidase_S11_C_sf"/>
</dbReference>
<evidence type="ECO:0000256" key="7">
    <source>
        <dbReference type="ARBA" id="ARBA00022729"/>
    </source>
</evidence>
<gene>
    <name evidence="16" type="ORF">ACFFHW_07815</name>
</gene>
<dbReference type="GO" id="GO:0004180">
    <property type="term" value="F:carboxypeptidase activity"/>
    <property type="evidence" value="ECO:0007669"/>
    <property type="project" value="UniProtKB-KW"/>
</dbReference>
<name>A0ABV6G2L6_9GAMM</name>
<evidence type="ECO:0000256" key="5">
    <source>
        <dbReference type="ARBA" id="ARBA00022645"/>
    </source>
</evidence>
<proteinExistence type="inferred from homology"/>
<keyword evidence="7 14" id="KW-0732">Signal</keyword>
<evidence type="ECO:0000256" key="10">
    <source>
        <dbReference type="ARBA" id="ARBA00022984"/>
    </source>
</evidence>
<dbReference type="Proteomes" id="UP001589814">
    <property type="component" value="Unassembled WGS sequence"/>
</dbReference>
<dbReference type="RefSeq" id="WP_019953085.1">
    <property type="nucleotide sequence ID" value="NZ_JBHLVX010000027.1"/>
</dbReference>
<dbReference type="PRINTS" id="PR00725">
    <property type="entry name" value="DADACBPTASE1"/>
</dbReference>
<comment type="pathway">
    <text evidence="2">Cell wall biogenesis; peptidoglycan biosynthesis.</text>
</comment>
<keyword evidence="17" id="KW-1185">Reference proteome</keyword>
<dbReference type="Gene3D" id="3.40.710.10">
    <property type="entry name" value="DD-peptidase/beta-lactamase superfamily"/>
    <property type="match status" value="1"/>
</dbReference>
<dbReference type="Pfam" id="PF00768">
    <property type="entry name" value="Peptidase_S11"/>
    <property type="match status" value="1"/>
</dbReference>
<evidence type="ECO:0000256" key="9">
    <source>
        <dbReference type="ARBA" id="ARBA00022960"/>
    </source>
</evidence>
<dbReference type="PANTHER" id="PTHR21581">
    <property type="entry name" value="D-ALANYL-D-ALANINE CARBOXYPEPTIDASE"/>
    <property type="match status" value="1"/>
</dbReference>
<keyword evidence="9" id="KW-0133">Cell shape</keyword>
<dbReference type="SMART" id="SM00936">
    <property type="entry name" value="PBP5_C"/>
    <property type="match status" value="1"/>
</dbReference>
<evidence type="ECO:0000256" key="1">
    <source>
        <dbReference type="ARBA" id="ARBA00003217"/>
    </source>
</evidence>
<dbReference type="SUPFAM" id="SSF69189">
    <property type="entry name" value="Penicillin-binding protein associated domain"/>
    <property type="match status" value="1"/>
</dbReference>
<feature type="signal peptide" evidence="14">
    <location>
        <begin position="1"/>
        <end position="31"/>
    </location>
</feature>
<dbReference type="InterPro" id="IPR015956">
    <property type="entry name" value="Peniciliin-bd_prot_C_sf"/>
</dbReference>
<evidence type="ECO:0000256" key="3">
    <source>
        <dbReference type="ARBA" id="ARBA00007164"/>
    </source>
</evidence>
<accession>A0ABV6G2L6</accession>
<dbReference type="Pfam" id="PF07943">
    <property type="entry name" value="PBP5_C"/>
    <property type="match status" value="1"/>
</dbReference>
<evidence type="ECO:0000256" key="4">
    <source>
        <dbReference type="ARBA" id="ARBA00012448"/>
    </source>
</evidence>
<keyword evidence="8 16" id="KW-0378">Hydrolase</keyword>
<comment type="caution">
    <text evidence="16">The sequence shown here is derived from an EMBL/GenBank/DDBJ whole genome shotgun (WGS) entry which is preliminary data.</text>
</comment>
<protein>
    <recommendedName>
        <fullName evidence="4">serine-type D-Ala-D-Ala carboxypeptidase</fullName>
        <ecNumber evidence="4">3.4.16.4</ecNumber>
    </recommendedName>
</protein>
<dbReference type="InterPro" id="IPR012907">
    <property type="entry name" value="Peptidase_S11_C"/>
</dbReference>
<comment type="function">
    <text evidence="1">Removes C-terminal D-alanyl residues from sugar-peptide cell wall precursors.</text>
</comment>
<dbReference type="InterPro" id="IPR012338">
    <property type="entry name" value="Beta-lactam/transpept-like"/>
</dbReference>
<comment type="catalytic activity">
    <reaction evidence="12">
        <text>Preferential cleavage: (Ac)2-L-Lys-D-Ala-|-D-Ala. Also transpeptidation of peptidyl-alanyl moieties that are N-acyl substituents of D-alanine.</text>
        <dbReference type="EC" id="3.4.16.4"/>
    </reaction>
</comment>
<dbReference type="InterPro" id="IPR001967">
    <property type="entry name" value="Peptidase_S11_N"/>
</dbReference>
<feature type="chain" id="PRO_5045336773" description="serine-type D-Ala-D-Ala carboxypeptidase" evidence="14">
    <location>
        <begin position="32"/>
        <end position="398"/>
    </location>
</feature>
<feature type="domain" description="Peptidase S11 D-Ala-D-Ala carboxypeptidase A C-terminal" evidence="15">
    <location>
        <begin position="289"/>
        <end position="379"/>
    </location>
</feature>